<reference evidence="2 3" key="1">
    <citation type="submission" date="2016-04" db="EMBL/GenBank/DDBJ databases">
        <title>A degradative enzymes factory behind the ericoid mycorrhizal symbiosis.</title>
        <authorList>
            <consortium name="DOE Joint Genome Institute"/>
            <person name="Martino E."/>
            <person name="Morin E."/>
            <person name="Grelet G."/>
            <person name="Kuo A."/>
            <person name="Kohler A."/>
            <person name="Daghino S."/>
            <person name="Barry K."/>
            <person name="Choi C."/>
            <person name="Cichocki N."/>
            <person name="Clum A."/>
            <person name="Copeland A."/>
            <person name="Hainaut M."/>
            <person name="Haridas S."/>
            <person name="Labutti K."/>
            <person name="Lindquist E."/>
            <person name="Lipzen A."/>
            <person name="Khouja H.-R."/>
            <person name="Murat C."/>
            <person name="Ohm R."/>
            <person name="Olson A."/>
            <person name="Spatafora J."/>
            <person name="Veneault-Fourrey C."/>
            <person name="Henrissat B."/>
            <person name="Grigoriev I."/>
            <person name="Martin F."/>
            <person name="Perotto S."/>
        </authorList>
    </citation>
    <scope>NUCLEOTIDE SEQUENCE [LARGE SCALE GENOMIC DNA]</scope>
    <source>
        <strain evidence="2 3">E</strain>
    </source>
</reference>
<sequence length="122" mass="13347">MVSLAALGRRLVKVVDEVCREIESKEAAVDVLCLSPGLLQMYTKTSEDVHLAVALAHYHRTCIVVNLLPLLQNATSLQRAIFKGGKFEVEFILWIEWRKLLVEDGGDGSNIKEGVGLGEGVG</sequence>
<dbReference type="GO" id="GO:0016491">
    <property type="term" value="F:oxidoreductase activity"/>
    <property type="evidence" value="ECO:0007669"/>
    <property type="project" value="UniProtKB-KW"/>
</dbReference>
<keyword evidence="1" id="KW-0560">Oxidoreductase</keyword>
<dbReference type="EMBL" id="KZ613848">
    <property type="protein sequence ID" value="PMD56245.1"/>
    <property type="molecule type" value="Genomic_DNA"/>
</dbReference>
<accession>A0A2J6SZP3</accession>
<evidence type="ECO:0000313" key="3">
    <source>
        <dbReference type="Proteomes" id="UP000235371"/>
    </source>
</evidence>
<dbReference type="InterPro" id="IPR052228">
    <property type="entry name" value="Sec_Metab_Biosynth_Oxidored"/>
</dbReference>
<dbReference type="PANTHER" id="PTHR47534:SF3">
    <property type="entry name" value="ALCOHOL DEHYDROGENASE-LIKE C-TERMINAL DOMAIN-CONTAINING PROTEIN"/>
    <property type="match status" value="1"/>
</dbReference>
<dbReference type="RefSeq" id="XP_024733149.1">
    <property type="nucleotide sequence ID" value="XM_024887137.1"/>
</dbReference>
<evidence type="ECO:0000256" key="1">
    <source>
        <dbReference type="ARBA" id="ARBA00023002"/>
    </source>
</evidence>
<dbReference type="InParanoid" id="A0A2J6SZP3"/>
<keyword evidence="3" id="KW-1185">Reference proteome</keyword>
<dbReference type="Proteomes" id="UP000235371">
    <property type="component" value="Unassembled WGS sequence"/>
</dbReference>
<organism evidence="2 3">
    <name type="scientific">Hyaloscypha bicolor E</name>
    <dbReference type="NCBI Taxonomy" id="1095630"/>
    <lineage>
        <taxon>Eukaryota</taxon>
        <taxon>Fungi</taxon>
        <taxon>Dikarya</taxon>
        <taxon>Ascomycota</taxon>
        <taxon>Pezizomycotina</taxon>
        <taxon>Leotiomycetes</taxon>
        <taxon>Helotiales</taxon>
        <taxon>Hyaloscyphaceae</taxon>
        <taxon>Hyaloscypha</taxon>
        <taxon>Hyaloscypha bicolor</taxon>
    </lineage>
</organism>
<name>A0A2J6SZP3_9HELO</name>
<dbReference type="STRING" id="1095630.A0A2J6SZP3"/>
<dbReference type="GeneID" id="36595213"/>
<dbReference type="PANTHER" id="PTHR47534">
    <property type="entry name" value="YALI0E05731P"/>
    <property type="match status" value="1"/>
</dbReference>
<dbReference type="OrthoDB" id="2898509at2759"/>
<dbReference type="AlphaFoldDB" id="A0A2J6SZP3"/>
<protein>
    <submittedName>
        <fullName evidence="2">Uncharacterized protein</fullName>
    </submittedName>
</protein>
<evidence type="ECO:0000313" key="2">
    <source>
        <dbReference type="EMBL" id="PMD56245.1"/>
    </source>
</evidence>
<proteinExistence type="predicted"/>
<gene>
    <name evidence="2" type="ORF">K444DRAFT_665899</name>
</gene>